<gene>
    <name evidence="3" type="ORF">BBK14_05355</name>
</gene>
<dbReference type="InterPro" id="IPR029058">
    <property type="entry name" value="AB_hydrolase_fold"/>
</dbReference>
<keyword evidence="2" id="KW-0732">Signal</keyword>
<feature type="signal peptide" evidence="2">
    <location>
        <begin position="1"/>
        <end position="26"/>
    </location>
</feature>
<dbReference type="SUPFAM" id="SSF53474">
    <property type="entry name" value="alpha/beta-Hydrolases"/>
    <property type="match status" value="1"/>
</dbReference>
<feature type="region of interest" description="Disordered" evidence="1">
    <location>
        <begin position="61"/>
        <end position="80"/>
    </location>
</feature>
<feature type="chain" id="PRO_5010362738" evidence="2">
    <location>
        <begin position="27"/>
        <end position="425"/>
    </location>
</feature>
<sequence>MARSRLSLRGLALTAVILTGLLTTCAAEPTPPPAPTPATTPRAPGLGYQLAGYGLEDVMTGGRRGSTELTDLPPGAPGELVSSAEVPAPDGMRAWRMIYHSRGPLNEDRLVTGLVVAPAGTSAIPAGGRRLISFGHGTTGINDSCAPSRAEPPLSAVGGVLPLVRAGNVLAVTDYIGLGGPGEHPIYVADTEGRALLDAARAAHSLSDARAGRDVVLWGYSQGGQAALAAGGLAASYAPDLRVHGAAATAPLADLPTSLRLLDRTVSDGVAYVLLAALGLAAADPTIDLNAILTQTGRRLTAVARNQCAVGLLKASQGESTSSVFTADPFTTEPFAAGFARQWQQTRLPGPPELVLQGDLDTVIHRSTTDGVVSGLCASGGPVEYHRYGLADHGTILGVSMADLTSWINARFVGTKPPGDICARP</sequence>
<name>A0A1S1Q119_9ACTN</name>
<protein>
    <submittedName>
        <fullName evidence="3">Lipase</fullName>
    </submittedName>
</protein>
<dbReference type="PANTHER" id="PTHR34853:SF1">
    <property type="entry name" value="LIPASE 5"/>
    <property type="match status" value="1"/>
</dbReference>
<dbReference type="AlphaFoldDB" id="A0A1S1Q119"/>
<dbReference type="Pfam" id="PF03583">
    <property type="entry name" value="LIP"/>
    <property type="match status" value="1"/>
</dbReference>
<keyword evidence="4" id="KW-1185">Reference proteome</keyword>
<dbReference type="RefSeq" id="WP_071065029.1">
    <property type="nucleotide sequence ID" value="NZ_MAXA01000224.1"/>
</dbReference>
<dbReference type="PIRSF" id="PIRSF029171">
    <property type="entry name" value="Esterase_LipA"/>
    <property type="match status" value="1"/>
</dbReference>
<dbReference type="Proteomes" id="UP000179769">
    <property type="component" value="Unassembled WGS sequence"/>
</dbReference>
<organism evidence="3 4">
    <name type="scientific">Parafrankia soli</name>
    <dbReference type="NCBI Taxonomy" id="2599596"/>
    <lineage>
        <taxon>Bacteria</taxon>
        <taxon>Bacillati</taxon>
        <taxon>Actinomycetota</taxon>
        <taxon>Actinomycetes</taxon>
        <taxon>Frankiales</taxon>
        <taxon>Frankiaceae</taxon>
        <taxon>Parafrankia</taxon>
    </lineage>
</organism>
<evidence type="ECO:0000256" key="2">
    <source>
        <dbReference type="SAM" id="SignalP"/>
    </source>
</evidence>
<dbReference type="Gene3D" id="3.40.50.1820">
    <property type="entry name" value="alpha/beta hydrolase"/>
    <property type="match status" value="1"/>
</dbReference>
<proteinExistence type="predicted"/>
<comment type="caution">
    <text evidence="3">The sequence shown here is derived from an EMBL/GenBank/DDBJ whole genome shotgun (WGS) entry which is preliminary data.</text>
</comment>
<accession>A0A1S1Q119</accession>
<evidence type="ECO:0000256" key="1">
    <source>
        <dbReference type="SAM" id="MobiDB-lite"/>
    </source>
</evidence>
<dbReference type="InterPro" id="IPR005152">
    <property type="entry name" value="Lipase_secreted"/>
</dbReference>
<dbReference type="PANTHER" id="PTHR34853">
    <property type="match status" value="1"/>
</dbReference>
<dbReference type="EMBL" id="MAXA01000224">
    <property type="protein sequence ID" value="OHV27286.1"/>
    <property type="molecule type" value="Genomic_DNA"/>
</dbReference>
<dbReference type="GO" id="GO:0004806">
    <property type="term" value="F:triacylglycerol lipase activity"/>
    <property type="evidence" value="ECO:0007669"/>
    <property type="project" value="InterPro"/>
</dbReference>
<dbReference type="GO" id="GO:0016042">
    <property type="term" value="P:lipid catabolic process"/>
    <property type="evidence" value="ECO:0007669"/>
    <property type="project" value="InterPro"/>
</dbReference>
<evidence type="ECO:0000313" key="3">
    <source>
        <dbReference type="EMBL" id="OHV27286.1"/>
    </source>
</evidence>
<dbReference type="Gene3D" id="1.10.260.130">
    <property type="match status" value="1"/>
</dbReference>
<reference evidence="4" key="1">
    <citation type="submission" date="2016-07" db="EMBL/GenBank/DDBJ databases">
        <title>Frankia sp. NRRL B-16219 Genome sequencing.</title>
        <authorList>
            <person name="Ghodhbane-Gtari F."/>
            <person name="Swanson E."/>
            <person name="Gueddou A."/>
            <person name="Louati M."/>
            <person name="Nouioui I."/>
            <person name="Hezbri K."/>
            <person name="Abebe-Akele F."/>
            <person name="Simpson S."/>
            <person name="Morris K."/>
            <person name="Thomas K."/>
            <person name="Gtari M."/>
            <person name="Tisa L.S."/>
        </authorList>
    </citation>
    <scope>NUCLEOTIDE SEQUENCE [LARGE SCALE GENOMIC DNA]</scope>
    <source>
        <strain evidence="4">NRRL B-16219</strain>
    </source>
</reference>
<evidence type="ECO:0000313" key="4">
    <source>
        <dbReference type="Proteomes" id="UP000179769"/>
    </source>
</evidence>